<organism evidence="2 3">
    <name type="scientific">Mucilaginibacter mallensis</name>
    <dbReference type="NCBI Taxonomy" id="652787"/>
    <lineage>
        <taxon>Bacteria</taxon>
        <taxon>Pseudomonadati</taxon>
        <taxon>Bacteroidota</taxon>
        <taxon>Sphingobacteriia</taxon>
        <taxon>Sphingobacteriales</taxon>
        <taxon>Sphingobacteriaceae</taxon>
        <taxon>Mucilaginibacter</taxon>
    </lineage>
</organism>
<sequence>MTLFRLTKEAYADDLSGTGARLYGGRWNSKGKATIYMASSQSLALLEVLVHLPALIEPKNYYLVSIEVPDTSIVQLAAKDLPANWNAMQPPTVLKKIGDDFLAANKYLLLKVPSAIVPAEYNYLLNIQHPDMKKVKVISKELFTFDKRLV</sequence>
<dbReference type="InterPro" id="IPR014914">
    <property type="entry name" value="RES_dom"/>
</dbReference>
<dbReference type="Pfam" id="PF08808">
    <property type="entry name" value="RES"/>
    <property type="match status" value="1"/>
</dbReference>
<evidence type="ECO:0000259" key="1">
    <source>
        <dbReference type="SMART" id="SM00953"/>
    </source>
</evidence>
<dbReference type="STRING" id="652787.SAMN05216490_0910"/>
<protein>
    <submittedName>
        <fullName evidence="2">RES domain-containing protein</fullName>
    </submittedName>
</protein>
<dbReference type="Proteomes" id="UP000199679">
    <property type="component" value="Chromosome I"/>
</dbReference>
<dbReference type="OrthoDB" id="9789501at2"/>
<name>A0A1H1R3G7_MUCMA</name>
<evidence type="ECO:0000313" key="2">
    <source>
        <dbReference type="EMBL" id="SDS30278.1"/>
    </source>
</evidence>
<dbReference type="EMBL" id="LT629740">
    <property type="protein sequence ID" value="SDS30278.1"/>
    <property type="molecule type" value="Genomic_DNA"/>
</dbReference>
<evidence type="ECO:0000313" key="3">
    <source>
        <dbReference type="Proteomes" id="UP000199679"/>
    </source>
</evidence>
<feature type="domain" description="RES" evidence="1">
    <location>
        <begin position="14"/>
        <end position="139"/>
    </location>
</feature>
<accession>A0A1H1R3G7</accession>
<dbReference type="SMART" id="SM00953">
    <property type="entry name" value="RES"/>
    <property type="match status" value="1"/>
</dbReference>
<dbReference type="AlphaFoldDB" id="A0A1H1R3G7"/>
<dbReference type="RefSeq" id="WP_091369763.1">
    <property type="nucleotide sequence ID" value="NZ_LT629740.1"/>
</dbReference>
<reference evidence="2 3" key="1">
    <citation type="submission" date="2016-10" db="EMBL/GenBank/DDBJ databases">
        <authorList>
            <person name="de Groot N.N."/>
        </authorList>
    </citation>
    <scope>NUCLEOTIDE SEQUENCE [LARGE SCALE GENOMIC DNA]</scope>
    <source>
        <strain evidence="2 3">MP1X4</strain>
    </source>
</reference>
<keyword evidence="3" id="KW-1185">Reference proteome</keyword>
<gene>
    <name evidence="2" type="ORF">SAMN05216490_0910</name>
</gene>
<proteinExistence type="predicted"/>